<reference evidence="2" key="1">
    <citation type="journal article" date="2025" name="Aquaculture">
        <title>Assessment of the bioflocculant production and safety properties of Metabacillus hrfriensis sp. nov. based on phenotypic and whole-genome sequencing analysis.</title>
        <authorList>
            <person name="Zhang R."/>
            <person name="Zhao Z."/>
            <person name="Luo L."/>
            <person name="Wang S."/>
            <person name="Guo K."/>
            <person name="Xu W."/>
        </authorList>
    </citation>
    <scope>NUCLEOTIDE SEQUENCE [LARGE SCALE GENOMIC DNA]</scope>
    <source>
        <strain evidence="2">CT-WN-B3</strain>
    </source>
</reference>
<sequence length="50" mass="5604">MKNGTGFSNTKQYSNTDIEKVKQLNAQSGLSYQDAKRVLALKYASDHKEP</sequence>
<dbReference type="EMBL" id="CP126116">
    <property type="protein sequence ID" value="WHZ56265.1"/>
    <property type="molecule type" value="Genomic_DNA"/>
</dbReference>
<evidence type="ECO:0000313" key="2">
    <source>
        <dbReference type="Proteomes" id="UP001226091"/>
    </source>
</evidence>
<organism evidence="1 2">
    <name type="scientific">Metabacillus hrfriensis</name>
    <dbReference type="NCBI Taxonomy" id="3048891"/>
    <lineage>
        <taxon>Bacteria</taxon>
        <taxon>Bacillati</taxon>
        <taxon>Bacillota</taxon>
        <taxon>Bacilli</taxon>
        <taxon>Bacillales</taxon>
        <taxon>Bacillaceae</taxon>
        <taxon>Metabacillus</taxon>
    </lineage>
</organism>
<proteinExistence type="predicted"/>
<dbReference type="Proteomes" id="UP001226091">
    <property type="component" value="Chromosome"/>
</dbReference>
<evidence type="ECO:0000313" key="1">
    <source>
        <dbReference type="EMBL" id="WHZ56265.1"/>
    </source>
</evidence>
<keyword evidence="2" id="KW-1185">Reference proteome</keyword>
<accession>A0ACD4R712</accession>
<protein>
    <submittedName>
        <fullName evidence="1">Uncharacterized protein</fullName>
    </submittedName>
</protein>
<gene>
    <name evidence="1" type="ORF">QLQ22_16380</name>
</gene>
<name>A0ACD4R712_9BACI</name>